<gene>
    <name evidence="5" type="ORF">BKP35_03125</name>
</gene>
<dbReference type="Pfam" id="PF01047">
    <property type="entry name" value="MarR"/>
    <property type="match status" value="1"/>
</dbReference>
<evidence type="ECO:0000313" key="5">
    <source>
        <dbReference type="EMBL" id="OIJ15991.1"/>
    </source>
</evidence>
<dbReference type="InterPro" id="IPR036390">
    <property type="entry name" value="WH_DNA-bd_sf"/>
</dbReference>
<evidence type="ECO:0000259" key="4">
    <source>
        <dbReference type="PROSITE" id="PS50995"/>
    </source>
</evidence>
<dbReference type="EMBL" id="MLQQ01000001">
    <property type="protein sequence ID" value="OIJ15991.1"/>
    <property type="molecule type" value="Genomic_DNA"/>
</dbReference>
<dbReference type="GO" id="GO:0003677">
    <property type="term" value="F:DNA binding"/>
    <property type="evidence" value="ECO:0007669"/>
    <property type="project" value="UniProtKB-KW"/>
</dbReference>
<keyword evidence="6" id="KW-1185">Reference proteome</keyword>
<dbReference type="InterPro" id="IPR036388">
    <property type="entry name" value="WH-like_DNA-bd_sf"/>
</dbReference>
<accession>A0A1S2LTY4</accession>
<evidence type="ECO:0000256" key="2">
    <source>
        <dbReference type="ARBA" id="ARBA00023125"/>
    </source>
</evidence>
<evidence type="ECO:0000313" key="6">
    <source>
        <dbReference type="Proteomes" id="UP000180098"/>
    </source>
</evidence>
<proteinExistence type="predicted"/>
<evidence type="ECO:0000256" key="3">
    <source>
        <dbReference type="ARBA" id="ARBA00023163"/>
    </source>
</evidence>
<dbReference type="Proteomes" id="UP000180098">
    <property type="component" value="Unassembled WGS sequence"/>
</dbReference>
<dbReference type="AlphaFoldDB" id="A0A1S2LTY4"/>
<feature type="domain" description="HTH marR-type" evidence="4">
    <location>
        <begin position="7"/>
        <end position="138"/>
    </location>
</feature>
<keyword evidence="1" id="KW-0805">Transcription regulation</keyword>
<dbReference type="SUPFAM" id="SSF46785">
    <property type="entry name" value="Winged helix' DNA-binding domain"/>
    <property type="match status" value="1"/>
</dbReference>
<sequence>MTNKINPHLVMNYFRGVAKAVEEDWQKAAQSVGLTQAEQHTLWVIFFEERASISTIAKYGLWDRSTVMQVVKRLKEKGLVYIEKDEKDLRVSYVLLTEEGKKRRAKSREANYDFLKFIEKQSVEDREGFINLIKFLEKINRNYYGDEFIEWVEKTEEKEKK</sequence>
<dbReference type="GO" id="GO:0003700">
    <property type="term" value="F:DNA-binding transcription factor activity"/>
    <property type="evidence" value="ECO:0007669"/>
    <property type="project" value="InterPro"/>
</dbReference>
<name>A0A1S2LTY4_9BACI</name>
<dbReference type="RefSeq" id="WP_071311916.1">
    <property type="nucleotide sequence ID" value="NZ_MLQQ01000001.1"/>
</dbReference>
<dbReference type="PANTHER" id="PTHR42756:SF1">
    <property type="entry name" value="TRANSCRIPTIONAL REPRESSOR OF EMRAB OPERON"/>
    <property type="match status" value="1"/>
</dbReference>
<comment type="caution">
    <text evidence="5">The sequence shown here is derived from an EMBL/GenBank/DDBJ whole genome shotgun (WGS) entry which is preliminary data.</text>
</comment>
<reference evidence="5 6" key="1">
    <citation type="submission" date="2016-10" db="EMBL/GenBank/DDBJ databases">
        <title>Draft genome sequences of four alkaliphilic bacteria belonging to the Anaerobacillus genus.</title>
        <authorList>
            <person name="Bassil N.M."/>
            <person name="Lloyd J.R."/>
        </authorList>
    </citation>
    <scope>NUCLEOTIDE SEQUENCE [LARGE SCALE GENOMIC DNA]</scope>
    <source>
        <strain evidence="5 6">DSM 15340</strain>
    </source>
</reference>
<keyword evidence="3" id="KW-0804">Transcription</keyword>
<organism evidence="5 6">
    <name type="scientific">Anaerobacillus arseniciselenatis</name>
    <dbReference type="NCBI Taxonomy" id="85682"/>
    <lineage>
        <taxon>Bacteria</taxon>
        <taxon>Bacillati</taxon>
        <taxon>Bacillota</taxon>
        <taxon>Bacilli</taxon>
        <taxon>Bacillales</taxon>
        <taxon>Bacillaceae</taxon>
        <taxon>Anaerobacillus</taxon>
    </lineage>
</organism>
<protein>
    <recommendedName>
        <fullName evidence="4">HTH marR-type domain-containing protein</fullName>
    </recommendedName>
</protein>
<keyword evidence="2" id="KW-0238">DNA-binding</keyword>
<dbReference type="Gene3D" id="1.10.10.10">
    <property type="entry name" value="Winged helix-like DNA-binding domain superfamily/Winged helix DNA-binding domain"/>
    <property type="match status" value="1"/>
</dbReference>
<dbReference type="InterPro" id="IPR000835">
    <property type="entry name" value="HTH_MarR-typ"/>
</dbReference>
<dbReference type="OrthoDB" id="9799747at2"/>
<dbReference type="PROSITE" id="PS50995">
    <property type="entry name" value="HTH_MARR_2"/>
    <property type="match status" value="1"/>
</dbReference>
<evidence type="ECO:0000256" key="1">
    <source>
        <dbReference type="ARBA" id="ARBA00023015"/>
    </source>
</evidence>
<dbReference type="PANTHER" id="PTHR42756">
    <property type="entry name" value="TRANSCRIPTIONAL REGULATOR, MARR"/>
    <property type="match status" value="1"/>
</dbReference>
<dbReference type="SMART" id="SM00347">
    <property type="entry name" value="HTH_MARR"/>
    <property type="match status" value="1"/>
</dbReference>